<evidence type="ECO:0000256" key="8">
    <source>
        <dbReference type="ARBA" id="ARBA00023326"/>
    </source>
</evidence>
<keyword evidence="6" id="KW-0378">Hydrolase</keyword>
<evidence type="ECO:0000313" key="11">
    <source>
        <dbReference type="Proteomes" id="UP000829685"/>
    </source>
</evidence>
<dbReference type="SUPFAM" id="SSF53474">
    <property type="entry name" value="alpha/beta-Hydrolases"/>
    <property type="match status" value="1"/>
</dbReference>
<evidence type="ECO:0000256" key="2">
    <source>
        <dbReference type="ARBA" id="ARBA00013091"/>
    </source>
</evidence>
<protein>
    <recommendedName>
        <fullName evidence="2">feruloyl esterase</fullName>
        <ecNumber evidence="2">3.1.1.73</ecNumber>
    </recommendedName>
</protein>
<proteinExistence type="predicted"/>
<comment type="subcellular location">
    <subcellularLocation>
        <location evidence="1">Secreted</location>
    </subcellularLocation>
</comment>
<dbReference type="AlphaFoldDB" id="A0A9Q0ALH0"/>
<accession>A0A9Q0ALH0</accession>
<dbReference type="InterPro" id="IPR043595">
    <property type="entry name" value="FaeB/C/D"/>
</dbReference>
<evidence type="ECO:0000256" key="9">
    <source>
        <dbReference type="ARBA" id="ARBA00034075"/>
    </source>
</evidence>
<reference evidence="10" key="1">
    <citation type="submission" date="2021-03" db="EMBL/GenBank/DDBJ databases">
        <title>Revisited historic fungal species revealed as producer of novel bioactive compounds through whole genome sequencing and comparative genomics.</title>
        <authorList>
            <person name="Vignolle G.A."/>
            <person name="Hochenegger N."/>
            <person name="Mach R.L."/>
            <person name="Mach-Aigner A.R."/>
            <person name="Javad Rahimi M."/>
            <person name="Salim K.A."/>
            <person name="Chan C.M."/>
            <person name="Lim L.B.L."/>
            <person name="Cai F."/>
            <person name="Druzhinina I.S."/>
            <person name="U'Ren J.M."/>
            <person name="Derntl C."/>
        </authorList>
    </citation>
    <scope>NUCLEOTIDE SEQUENCE</scope>
    <source>
        <strain evidence="10">TUCIM 5799</strain>
    </source>
</reference>
<dbReference type="GO" id="GO:0030600">
    <property type="term" value="F:feruloyl esterase activity"/>
    <property type="evidence" value="ECO:0007669"/>
    <property type="project" value="UniProtKB-EC"/>
</dbReference>
<keyword evidence="7" id="KW-0119">Carbohydrate metabolism</keyword>
<keyword evidence="5" id="KW-0732">Signal</keyword>
<keyword evidence="8" id="KW-0624">Polysaccharide degradation</keyword>
<organism evidence="10 11">
    <name type="scientific">Neoarthrinium moseri</name>
    <dbReference type="NCBI Taxonomy" id="1658444"/>
    <lineage>
        <taxon>Eukaryota</taxon>
        <taxon>Fungi</taxon>
        <taxon>Dikarya</taxon>
        <taxon>Ascomycota</taxon>
        <taxon>Pezizomycotina</taxon>
        <taxon>Sordariomycetes</taxon>
        <taxon>Xylariomycetidae</taxon>
        <taxon>Amphisphaeriales</taxon>
        <taxon>Apiosporaceae</taxon>
        <taxon>Neoarthrinium</taxon>
    </lineage>
</organism>
<keyword evidence="4" id="KW-0858">Xylan degradation</keyword>
<comment type="catalytic activity">
    <reaction evidence="9">
        <text>feruloyl-polysaccharide + H2O = ferulate + polysaccharide.</text>
        <dbReference type="EC" id="3.1.1.73"/>
    </reaction>
</comment>
<evidence type="ECO:0000256" key="7">
    <source>
        <dbReference type="ARBA" id="ARBA00023277"/>
    </source>
</evidence>
<sequence length="367" mass="39054">MSLQTPSLFSFPGAAYTASHNTLASILAPSAPSSGCGSALPSELIPGAPSVNISILSPLSSPNETLQHRQYRIHLPASYSNDKPAPLLLTFNGQYQPTRSIENYTLFSTPEFNSNGIAVYPEGIDNQFLGDVLSPNSSYINDIQFVSDVLDDLQSKLCIDTNRIYGSGFSNGGSLTALLSCNGTVGGRFAALAAVGGAYYPDDEMTEPLFGAGCGSGRENVTIPYLEIHGEEDKVVAYDGNNGDSPAMYPIPVYLEKLGSLNGCNTSAPDHAGLTGLSTNSTQILNGGNITKYSWTCNGLEDVMVHYKVKGLGHGWPSTVYYGGILDEYRLGPTTWNASAVIGEWFGKWSLKSAWGTENATFQSQAP</sequence>
<evidence type="ECO:0000313" key="10">
    <source>
        <dbReference type="EMBL" id="KAI1868790.1"/>
    </source>
</evidence>
<comment type="caution">
    <text evidence="10">The sequence shown here is derived from an EMBL/GenBank/DDBJ whole genome shotgun (WGS) entry which is preliminary data.</text>
</comment>
<dbReference type="Proteomes" id="UP000829685">
    <property type="component" value="Unassembled WGS sequence"/>
</dbReference>
<evidence type="ECO:0000256" key="6">
    <source>
        <dbReference type="ARBA" id="ARBA00022801"/>
    </source>
</evidence>
<evidence type="ECO:0000256" key="3">
    <source>
        <dbReference type="ARBA" id="ARBA00022525"/>
    </source>
</evidence>
<dbReference type="EC" id="3.1.1.73" evidence="2"/>
<keyword evidence="11" id="KW-1185">Reference proteome</keyword>
<dbReference type="EMBL" id="JAFIMR010000016">
    <property type="protein sequence ID" value="KAI1868790.1"/>
    <property type="molecule type" value="Genomic_DNA"/>
</dbReference>
<dbReference type="PANTHER" id="PTHR38050:SF2">
    <property type="entry name" value="FERULOYL ESTERASE C-RELATED"/>
    <property type="match status" value="1"/>
</dbReference>
<dbReference type="GO" id="GO:0045493">
    <property type="term" value="P:xylan catabolic process"/>
    <property type="evidence" value="ECO:0007669"/>
    <property type="project" value="UniProtKB-KW"/>
</dbReference>
<evidence type="ECO:0000256" key="4">
    <source>
        <dbReference type="ARBA" id="ARBA00022651"/>
    </source>
</evidence>
<dbReference type="PANTHER" id="PTHR38050">
    <property type="match status" value="1"/>
</dbReference>
<evidence type="ECO:0000256" key="1">
    <source>
        <dbReference type="ARBA" id="ARBA00004613"/>
    </source>
</evidence>
<keyword evidence="3" id="KW-0964">Secreted</keyword>
<gene>
    <name evidence="10" type="ORF">JX265_006769</name>
</gene>
<name>A0A9Q0ALH0_9PEZI</name>
<dbReference type="GO" id="GO:0005576">
    <property type="term" value="C:extracellular region"/>
    <property type="evidence" value="ECO:0007669"/>
    <property type="project" value="UniProtKB-SubCell"/>
</dbReference>
<evidence type="ECO:0000256" key="5">
    <source>
        <dbReference type="ARBA" id="ARBA00022729"/>
    </source>
</evidence>
<dbReference type="InterPro" id="IPR029058">
    <property type="entry name" value="AB_hydrolase_fold"/>
</dbReference>
<dbReference type="Gene3D" id="3.40.50.1820">
    <property type="entry name" value="alpha/beta hydrolase"/>
    <property type="match status" value="1"/>
</dbReference>